<dbReference type="InterPro" id="IPR036775">
    <property type="entry name" value="DNA_pol_Y-fam_lit_finger_sf"/>
</dbReference>
<dbReference type="GO" id="GO:0009432">
    <property type="term" value="P:SOS response"/>
    <property type="evidence" value="ECO:0007669"/>
    <property type="project" value="UniProtKB-KW"/>
</dbReference>
<dbReference type="Gene3D" id="3.30.1490.100">
    <property type="entry name" value="DNA polymerase, Y-family, little finger domain"/>
    <property type="match status" value="1"/>
</dbReference>
<dbReference type="Pfam" id="PF13438">
    <property type="entry name" value="DUF4113"/>
    <property type="match status" value="1"/>
</dbReference>
<evidence type="ECO:0000256" key="6">
    <source>
        <dbReference type="ARBA" id="ARBA00023204"/>
    </source>
</evidence>
<dbReference type="SUPFAM" id="SSF100879">
    <property type="entry name" value="Lesion bypass DNA polymerase (Y-family), little finger domain"/>
    <property type="match status" value="1"/>
</dbReference>
<sequence>MTASHIAIVDCNNFYVSCERVFNPQLCNMPVVVLSNNDGCIIARSNEAKALGIPMGAPYFKWKRMIEDSGVAVMSSNYALYGDMSSRVMQVLAATAPAIEIYSIDECFLDFSNLPSTMSPVDLADRLRQQVAQWTGIPVSIGMASSKTLAKIANRLAKKNPSKRGIANLTDPAEIVTALAATDIGDVWGIGRRWARMLKARNIVTAADFLTCSDSWVRQKMGVVGLRTLHELRGIPCVSLELESPDKKSICVSRSFSTPVMERAALTDRLSDFASRAAAKTRKAGLVAGYMTVFVRTNRFQKDRPQYSNAITLTFPEMTAHTADILAAMRQGLAHIFRPGYEYKKAGVLLTNLVRQDMAPQSLWNHAGSPKALIAQEKSNQLMQAFDGINGRFGHGSIAYGMAKRQNNWFMRQEKVSPRYTTRWEDLPTV</sequence>
<evidence type="ECO:0000256" key="4">
    <source>
        <dbReference type="ARBA" id="ARBA00022763"/>
    </source>
</evidence>
<dbReference type="CDD" id="cd01700">
    <property type="entry name" value="PolY_Pol_V_umuC"/>
    <property type="match status" value="1"/>
</dbReference>
<comment type="similarity">
    <text evidence="1">Belongs to the DNA polymerase type-Y family.</text>
</comment>
<dbReference type="GO" id="GO:0006281">
    <property type="term" value="P:DNA repair"/>
    <property type="evidence" value="ECO:0007669"/>
    <property type="project" value="UniProtKB-KW"/>
</dbReference>
<evidence type="ECO:0000259" key="10">
    <source>
        <dbReference type="PROSITE" id="PS50173"/>
    </source>
</evidence>
<evidence type="ECO:0000256" key="7">
    <source>
        <dbReference type="ARBA" id="ARBA00023236"/>
    </source>
</evidence>
<evidence type="ECO:0000313" key="12">
    <source>
        <dbReference type="Proteomes" id="UP000252132"/>
    </source>
</evidence>
<accession>A0A368E3C6</accession>
<evidence type="ECO:0000313" key="11">
    <source>
        <dbReference type="EMBL" id="RCL77961.1"/>
    </source>
</evidence>
<comment type="caution">
    <text evidence="11">The sequence shown here is derived from an EMBL/GenBank/DDBJ whole genome shotgun (WGS) entry which is preliminary data.</text>
</comment>
<dbReference type="Proteomes" id="UP000252132">
    <property type="component" value="Unassembled WGS sequence"/>
</dbReference>
<keyword evidence="7" id="KW-0742">SOS response</keyword>
<dbReference type="InterPro" id="IPR043502">
    <property type="entry name" value="DNA/RNA_pol_sf"/>
</dbReference>
<dbReference type="PANTHER" id="PTHR11076">
    <property type="entry name" value="DNA REPAIR POLYMERASE UMUC / TRANSFERASE FAMILY MEMBER"/>
    <property type="match status" value="1"/>
</dbReference>
<dbReference type="InterPro" id="IPR043128">
    <property type="entry name" value="Rev_trsase/Diguanyl_cyclase"/>
</dbReference>
<comment type="catalytic activity">
    <reaction evidence="9">
        <text>DNA(n) + a 2'-deoxyribonucleoside 5'-triphosphate = DNA(n+1) + diphosphate</text>
        <dbReference type="Rhea" id="RHEA:22508"/>
        <dbReference type="Rhea" id="RHEA-COMP:17339"/>
        <dbReference type="Rhea" id="RHEA-COMP:17340"/>
        <dbReference type="ChEBI" id="CHEBI:33019"/>
        <dbReference type="ChEBI" id="CHEBI:61560"/>
        <dbReference type="ChEBI" id="CHEBI:173112"/>
        <dbReference type="EC" id="2.7.7.7"/>
    </reaction>
</comment>
<gene>
    <name evidence="11" type="ORF">DBW69_02155</name>
</gene>
<proteinExistence type="inferred from homology"/>
<keyword evidence="4" id="KW-0227">DNA damage</keyword>
<dbReference type="InterPro" id="IPR050116">
    <property type="entry name" value="DNA_polymerase-Y"/>
</dbReference>
<dbReference type="Pfam" id="PF00817">
    <property type="entry name" value="IMS"/>
    <property type="match status" value="1"/>
</dbReference>
<dbReference type="InterPro" id="IPR017961">
    <property type="entry name" value="DNA_pol_Y-fam_little_finger"/>
</dbReference>
<dbReference type="Gene3D" id="3.40.1170.60">
    <property type="match status" value="1"/>
</dbReference>
<dbReference type="AlphaFoldDB" id="A0A368E3C6"/>
<keyword evidence="5" id="KW-0741">SOS mutagenesis</keyword>
<dbReference type="PROSITE" id="PS50173">
    <property type="entry name" value="UMUC"/>
    <property type="match status" value="1"/>
</dbReference>
<feature type="domain" description="UmuC" evidence="10">
    <location>
        <begin position="6"/>
        <end position="191"/>
    </location>
</feature>
<dbReference type="EC" id="2.7.7.7" evidence="3"/>
<comment type="subunit">
    <text evidence="2">Monomer.</text>
</comment>
<evidence type="ECO:0000256" key="2">
    <source>
        <dbReference type="ARBA" id="ARBA00011245"/>
    </source>
</evidence>
<name>A0A368E3C6_9PROT</name>
<evidence type="ECO:0000256" key="5">
    <source>
        <dbReference type="ARBA" id="ARBA00023199"/>
    </source>
</evidence>
<dbReference type="SUPFAM" id="SSF56672">
    <property type="entry name" value="DNA/RNA polymerases"/>
    <property type="match status" value="1"/>
</dbReference>
<dbReference type="Pfam" id="PF11799">
    <property type="entry name" value="IMS_C"/>
    <property type="match status" value="1"/>
</dbReference>
<dbReference type="GO" id="GO:0003684">
    <property type="term" value="F:damaged DNA binding"/>
    <property type="evidence" value="ECO:0007669"/>
    <property type="project" value="InterPro"/>
</dbReference>
<protein>
    <recommendedName>
        <fullName evidence="3">DNA-directed DNA polymerase</fullName>
        <ecNumber evidence="3">2.7.7.7</ecNumber>
    </recommendedName>
</protein>
<dbReference type="GO" id="GO:0042276">
    <property type="term" value="P:error-prone translesion synthesis"/>
    <property type="evidence" value="ECO:0007669"/>
    <property type="project" value="TreeGrafter"/>
</dbReference>
<evidence type="ECO:0000256" key="8">
    <source>
        <dbReference type="ARBA" id="ARBA00025589"/>
    </source>
</evidence>
<dbReference type="InterPro" id="IPR001126">
    <property type="entry name" value="UmuC"/>
</dbReference>
<dbReference type="Gene3D" id="3.30.70.270">
    <property type="match status" value="1"/>
</dbReference>
<dbReference type="Gene3D" id="1.10.150.20">
    <property type="entry name" value="5' to 3' exonuclease, C-terminal subdomain"/>
    <property type="match status" value="1"/>
</dbReference>
<dbReference type="GO" id="GO:0005829">
    <property type="term" value="C:cytosol"/>
    <property type="evidence" value="ECO:0007669"/>
    <property type="project" value="TreeGrafter"/>
</dbReference>
<evidence type="ECO:0000256" key="1">
    <source>
        <dbReference type="ARBA" id="ARBA00010945"/>
    </source>
</evidence>
<dbReference type="PANTHER" id="PTHR11076:SF34">
    <property type="entry name" value="PROTEIN UMUC"/>
    <property type="match status" value="1"/>
</dbReference>
<organism evidence="11 12">
    <name type="scientific">PS1 clade bacterium</name>
    <dbReference type="NCBI Taxonomy" id="2175152"/>
    <lineage>
        <taxon>Bacteria</taxon>
        <taxon>Pseudomonadati</taxon>
        <taxon>Pseudomonadota</taxon>
        <taxon>Alphaproteobacteria</taxon>
        <taxon>PS1 clade</taxon>
    </lineage>
</organism>
<dbReference type="GO" id="GO:0003887">
    <property type="term" value="F:DNA-directed DNA polymerase activity"/>
    <property type="evidence" value="ECO:0007669"/>
    <property type="project" value="UniProtKB-EC"/>
</dbReference>
<evidence type="ECO:0000256" key="3">
    <source>
        <dbReference type="ARBA" id="ARBA00012417"/>
    </source>
</evidence>
<reference evidence="11 12" key="1">
    <citation type="journal article" date="2018" name="Microbiome">
        <title>Fine metagenomic profile of the Mediterranean stratified and mixed water columns revealed by assembly and recruitment.</title>
        <authorList>
            <person name="Haro-Moreno J.M."/>
            <person name="Lopez-Perez M."/>
            <person name="De La Torre J.R."/>
            <person name="Picazo A."/>
            <person name="Camacho A."/>
            <person name="Rodriguez-Valera F."/>
        </authorList>
    </citation>
    <scope>NUCLEOTIDE SEQUENCE [LARGE SCALE GENOMIC DNA]</scope>
    <source>
        <strain evidence="11">MED-G55</strain>
    </source>
</reference>
<keyword evidence="6" id="KW-0234">DNA repair</keyword>
<dbReference type="EMBL" id="QOQF01000004">
    <property type="protein sequence ID" value="RCL77961.1"/>
    <property type="molecule type" value="Genomic_DNA"/>
</dbReference>
<comment type="function">
    <text evidence="8">Poorly processive, error-prone DNA polymerase involved in untargeted mutagenesis. Copies undamaged DNA at stalled replication forks, which arise in vivo from mismatched or misaligned primer ends. These misaligned primers can be extended by PolIV. Exhibits no 3'-5' exonuclease (proofreading) activity. May be involved in translesional synthesis, in conjunction with the beta clamp from PolIII.</text>
</comment>
<dbReference type="InterPro" id="IPR025188">
    <property type="entry name" value="DUF4113"/>
</dbReference>
<evidence type="ECO:0000256" key="9">
    <source>
        <dbReference type="ARBA" id="ARBA00049244"/>
    </source>
</evidence>